<organism evidence="2 3">
    <name type="scientific">Mesosutterella multiformis</name>
    <dbReference type="NCBI Taxonomy" id="2259133"/>
    <lineage>
        <taxon>Bacteria</taxon>
        <taxon>Pseudomonadati</taxon>
        <taxon>Pseudomonadota</taxon>
        <taxon>Betaproteobacteria</taxon>
        <taxon>Burkholderiales</taxon>
        <taxon>Sutterellaceae</taxon>
        <taxon>Mesosutterella</taxon>
    </lineage>
</organism>
<comment type="caution">
    <text evidence="2">The sequence shown here is derived from an EMBL/GenBank/DDBJ whole genome shotgun (WGS) entry which is preliminary data.</text>
</comment>
<name>A0A388SCC7_9BURK</name>
<proteinExistence type="predicted"/>
<gene>
    <name evidence="2" type="ORF">MESMUL_12300</name>
</gene>
<protein>
    <submittedName>
        <fullName evidence="2">Uncharacterized protein</fullName>
    </submittedName>
</protein>
<dbReference type="OrthoDB" id="9867755at2"/>
<evidence type="ECO:0000256" key="1">
    <source>
        <dbReference type="SAM" id="MobiDB-lite"/>
    </source>
</evidence>
<sequence>MPDQAAAGNSEVTNQPNDEAKQKHSLSLGNAEDVYQICFAFIENVSEIFVRASTGEITSEQAEQRMENVNEWLTEALLGGIDGVEAKEGWTGAPLARSLIADLSGDISKLPRQAQEMLSSTDGVIMFAAIRFMHEVQEMVSEINHVPETDADKAIEKQGRLLHDLCVKWTDRFVGKGKPDIILPGSL</sequence>
<feature type="region of interest" description="Disordered" evidence="1">
    <location>
        <begin position="1"/>
        <end position="25"/>
    </location>
</feature>
<accession>A0A388SCC7</accession>
<reference evidence="2 3" key="1">
    <citation type="journal article" date="2018" name="Int. J. Syst. Evol. Microbiol.">
        <title>Mesosutterella multiformis gen. nov., sp. nov., a member of the family Sutterellaceae and Sutterella megalosphaeroides sp. nov., isolated from human faeces.</title>
        <authorList>
            <person name="Sakamoto M."/>
            <person name="Ikeyama N."/>
            <person name="Kunihiro T."/>
            <person name="Iino T."/>
            <person name="Yuki M."/>
            <person name="Ohkuma M."/>
        </authorList>
    </citation>
    <scope>NUCLEOTIDE SEQUENCE [LARGE SCALE GENOMIC DNA]</scope>
    <source>
        <strain evidence="2 3">4NBBH2</strain>
    </source>
</reference>
<accession>A0A401LN59</accession>
<dbReference type="Proteomes" id="UP000266091">
    <property type="component" value="Unassembled WGS sequence"/>
</dbReference>
<evidence type="ECO:0000313" key="3">
    <source>
        <dbReference type="Proteomes" id="UP000266091"/>
    </source>
</evidence>
<dbReference type="RefSeq" id="WP_116270169.1">
    <property type="nucleotide sequence ID" value="NZ_BGZJ01000001.1"/>
</dbReference>
<evidence type="ECO:0000313" key="2">
    <source>
        <dbReference type="EMBL" id="GBO93876.1"/>
    </source>
</evidence>
<keyword evidence="3" id="KW-1185">Reference proteome</keyword>
<dbReference type="AlphaFoldDB" id="A0A388SCC7"/>
<dbReference type="EMBL" id="BGZJ01000001">
    <property type="protein sequence ID" value="GBO93876.1"/>
    <property type="molecule type" value="Genomic_DNA"/>
</dbReference>